<name>A0A1I7XB24_HETBA</name>
<feature type="active site" description="Proton donor" evidence="4">
    <location>
        <position position="65"/>
    </location>
</feature>
<organism evidence="8 9">
    <name type="scientific">Heterorhabditis bacteriophora</name>
    <name type="common">Entomopathogenic nematode worm</name>
    <dbReference type="NCBI Taxonomy" id="37862"/>
    <lineage>
        <taxon>Eukaryota</taxon>
        <taxon>Metazoa</taxon>
        <taxon>Ecdysozoa</taxon>
        <taxon>Nematoda</taxon>
        <taxon>Chromadorea</taxon>
        <taxon>Rhabditida</taxon>
        <taxon>Rhabditina</taxon>
        <taxon>Rhabditomorpha</taxon>
        <taxon>Strongyloidea</taxon>
        <taxon>Heterorhabditidae</taxon>
        <taxon>Heterorhabditis</taxon>
    </lineage>
</organism>
<reference evidence="9" key="1">
    <citation type="submission" date="2016-11" db="UniProtKB">
        <authorList>
            <consortium name="WormBaseParasite"/>
        </authorList>
    </citation>
    <scope>IDENTIFICATION</scope>
</reference>
<evidence type="ECO:0000256" key="5">
    <source>
        <dbReference type="PIRSR" id="PIRSR000097-2"/>
    </source>
</evidence>
<dbReference type="PROSITE" id="PS00798">
    <property type="entry name" value="ALDOKETO_REDUCTASE_1"/>
    <property type="match status" value="1"/>
</dbReference>
<keyword evidence="2" id="KW-0521">NADP</keyword>
<feature type="binding site" evidence="5">
    <location>
        <position position="126"/>
    </location>
    <ligand>
        <name>substrate</name>
    </ligand>
</feature>
<dbReference type="SUPFAM" id="SSF51430">
    <property type="entry name" value="NAD(P)-linked oxidoreductase"/>
    <property type="match status" value="1"/>
</dbReference>
<dbReference type="InterPro" id="IPR036812">
    <property type="entry name" value="NAD(P)_OxRdtase_dom_sf"/>
</dbReference>
<evidence type="ECO:0000313" key="8">
    <source>
        <dbReference type="Proteomes" id="UP000095283"/>
    </source>
</evidence>
<dbReference type="GO" id="GO:0016491">
    <property type="term" value="F:oxidoreductase activity"/>
    <property type="evidence" value="ECO:0007669"/>
    <property type="project" value="UniProtKB-KW"/>
</dbReference>
<dbReference type="Gene3D" id="3.20.20.100">
    <property type="entry name" value="NADP-dependent oxidoreductase domain"/>
    <property type="match status" value="1"/>
</dbReference>
<proteinExistence type="inferred from homology"/>
<evidence type="ECO:0000256" key="2">
    <source>
        <dbReference type="ARBA" id="ARBA00022857"/>
    </source>
</evidence>
<evidence type="ECO:0000259" key="7">
    <source>
        <dbReference type="Pfam" id="PF00248"/>
    </source>
</evidence>
<dbReference type="InterPro" id="IPR018170">
    <property type="entry name" value="Aldo/ket_reductase_CS"/>
</dbReference>
<dbReference type="InterPro" id="IPR020471">
    <property type="entry name" value="AKR"/>
</dbReference>
<keyword evidence="8" id="KW-1185">Reference proteome</keyword>
<evidence type="ECO:0000256" key="3">
    <source>
        <dbReference type="ARBA" id="ARBA00023002"/>
    </source>
</evidence>
<evidence type="ECO:0000313" key="9">
    <source>
        <dbReference type="WBParaSite" id="Hba_14810"/>
    </source>
</evidence>
<dbReference type="PANTHER" id="PTHR11732">
    <property type="entry name" value="ALDO/KETO REDUCTASE"/>
    <property type="match status" value="1"/>
</dbReference>
<comment type="similarity">
    <text evidence="1">Belongs to the aldo/keto reductase family.</text>
</comment>
<dbReference type="PROSITE" id="PS00062">
    <property type="entry name" value="ALDOKETO_REDUCTASE_2"/>
    <property type="match status" value="1"/>
</dbReference>
<protein>
    <submittedName>
        <fullName evidence="9">Aldo_ket_red domain-containing protein</fullName>
    </submittedName>
</protein>
<dbReference type="PROSITE" id="PS00063">
    <property type="entry name" value="ALDOKETO_REDUCTASE_3"/>
    <property type="match status" value="1"/>
</dbReference>
<dbReference type="PRINTS" id="PR00069">
    <property type="entry name" value="ALDKETRDTASE"/>
</dbReference>
<dbReference type="WBParaSite" id="Hba_14810">
    <property type="protein sequence ID" value="Hba_14810"/>
    <property type="gene ID" value="Hba_14810"/>
</dbReference>
<feature type="domain" description="NADP-dependent oxidoreductase" evidence="7">
    <location>
        <begin position="33"/>
        <end position="308"/>
    </location>
</feature>
<dbReference type="Proteomes" id="UP000095283">
    <property type="component" value="Unplaced"/>
</dbReference>
<dbReference type="FunFam" id="3.20.20.100:FF:000006">
    <property type="entry name" value="Aldo-keto reductase family 1 member A1"/>
    <property type="match status" value="1"/>
</dbReference>
<keyword evidence="3" id="KW-0560">Oxidoreductase</keyword>
<dbReference type="AlphaFoldDB" id="A0A1I7XB24"/>
<dbReference type="PIRSF" id="PIRSF000097">
    <property type="entry name" value="AKR"/>
    <property type="match status" value="1"/>
</dbReference>
<evidence type="ECO:0000256" key="1">
    <source>
        <dbReference type="ARBA" id="ARBA00007905"/>
    </source>
</evidence>
<evidence type="ECO:0000256" key="4">
    <source>
        <dbReference type="PIRSR" id="PIRSR000097-1"/>
    </source>
</evidence>
<dbReference type="Pfam" id="PF00248">
    <property type="entry name" value="Aldo_ket_red"/>
    <property type="match status" value="1"/>
</dbReference>
<evidence type="ECO:0000256" key="6">
    <source>
        <dbReference type="PIRSR" id="PIRSR000097-3"/>
    </source>
</evidence>
<dbReference type="InterPro" id="IPR023210">
    <property type="entry name" value="NADP_OxRdtase_dom"/>
</dbReference>
<sequence length="332" mass="37964">MIIIYSHRRFSLAAMSAVSTIKLSSGYDMPLVGLGTWQSNPGEVGKAVETAIRVGYRHIDCAWVYANQNEVGEALKKSIGRIVKREELFITSKIWNTFHSESSCKASVDEILSQLQLDYVDLMLIHWPMGYEEGGDPFPKSDDGTKMRYSNEDYITTWKTLENIVKTGKIRSIGISNFNHKQIDRILNIATITPAVLQVELHPYFQQKKLREFCKDNNIVITAYSPLGNPGSTMFRKEGDPNIMADEVLKEISKTHGKSIAQIALRWEIQHNIIVIPKSVTEGRIKENINIFDFALSETEMATIDKLDQNWRFVDLTFRDSDHPHFPFLEEY</sequence>
<accession>A0A1I7XB24</accession>
<feature type="site" description="Lowers pKa of active site Tyr" evidence="6">
    <location>
        <position position="93"/>
    </location>
</feature>